<dbReference type="EMBL" id="JBIRYL010000008">
    <property type="protein sequence ID" value="MFI2232650.1"/>
    <property type="molecule type" value="Genomic_DNA"/>
</dbReference>
<dbReference type="RefSeq" id="WP_397064426.1">
    <property type="nucleotide sequence ID" value="NZ_JBIRYL010000008.1"/>
</dbReference>
<dbReference type="Pfam" id="PF00149">
    <property type="entry name" value="Metallophos"/>
    <property type="match status" value="1"/>
</dbReference>
<dbReference type="PROSITE" id="PS51318">
    <property type="entry name" value="TAT"/>
    <property type="match status" value="1"/>
</dbReference>
<feature type="domain" description="Fibronectin type-III" evidence="6">
    <location>
        <begin position="42"/>
        <end position="152"/>
    </location>
</feature>
<dbReference type="PANTHER" id="PTHR42988">
    <property type="entry name" value="PHOSPHOHYDROLASE"/>
    <property type="match status" value="1"/>
</dbReference>
<evidence type="ECO:0000256" key="3">
    <source>
        <dbReference type="ARBA" id="ARBA00023004"/>
    </source>
</evidence>
<dbReference type="InterPro" id="IPR003961">
    <property type="entry name" value="FN3_dom"/>
</dbReference>
<dbReference type="InterPro" id="IPR029052">
    <property type="entry name" value="Metallo-depent_PP-like"/>
</dbReference>
<comment type="similarity">
    <text evidence="4">Belongs to the cyclic nucleotide phosphodiesterase class-III family.</text>
</comment>
<name>A0ABW7W1G6_9NOCA</name>
<keyword evidence="2 7" id="KW-0378">Hydrolase</keyword>
<evidence type="ECO:0000256" key="4">
    <source>
        <dbReference type="ARBA" id="ARBA00025742"/>
    </source>
</evidence>
<dbReference type="GO" id="GO:0016787">
    <property type="term" value="F:hydrolase activity"/>
    <property type="evidence" value="ECO:0007669"/>
    <property type="project" value="UniProtKB-KW"/>
</dbReference>
<dbReference type="SUPFAM" id="SSF56300">
    <property type="entry name" value="Metallo-dependent phosphatases"/>
    <property type="match status" value="1"/>
</dbReference>
<dbReference type="Gene3D" id="3.60.21.10">
    <property type="match status" value="1"/>
</dbReference>
<keyword evidence="1" id="KW-0479">Metal-binding</keyword>
<evidence type="ECO:0000256" key="2">
    <source>
        <dbReference type="ARBA" id="ARBA00022801"/>
    </source>
</evidence>
<evidence type="ECO:0000313" key="7">
    <source>
        <dbReference type="EMBL" id="MFI2232650.1"/>
    </source>
</evidence>
<evidence type="ECO:0000256" key="1">
    <source>
        <dbReference type="ARBA" id="ARBA00022723"/>
    </source>
</evidence>
<evidence type="ECO:0000313" key="8">
    <source>
        <dbReference type="Proteomes" id="UP001611494"/>
    </source>
</evidence>
<protein>
    <submittedName>
        <fullName evidence="7">Metallophosphoesterase family protein</fullName>
        <ecNumber evidence="7">3.1.-.-</ecNumber>
    </submittedName>
</protein>
<dbReference type="EC" id="3.1.-.-" evidence="7"/>
<comment type="caution">
    <text evidence="7">The sequence shown here is derived from an EMBL/GenBank/DDBJ whole genome shotgun (WGS) entry which is preliminary data.</text>
</comment>
<feature type="chain" id="PRO_5045499046" evidence="5">
    <location>
        <begin position="30"/>
        <end position="472"/>
    </location>
</feature>
<evidence type="ECO:0000259" key="6">
    <source>
        <dbReference type="PROSITE" id="PS50853"/>
    </source>
</evidence>
<gene>
    <name evidence="7" type="ORF">ACH49Z_22625</name>
</gene>
<organism evidence="7 8">
    <name type="scientific">Nocardia testacea</name>
    <dbReference type="NCBI Taxonomy" id="248551"/>
    <lineage>
        <taxon>Bacteria</taxon>
        <taxon>Bacillati</taxon>
        <taxon>Actinomycetota</taxon>
        <taxon>Actinomycetes</taxon>
        <taxon>Mycobacteriales</taxon>
        <taxon>Nocardiaceae</taxon>
        <taxon>Nocardia</taxon>
    </lineage>
</organism>
<keyword evidence="5" id="KW-0732">Signal</keyword>
<keyword evidence="7" id="KW-0689">Ribosomal protein</keyword>
<proteinExistence type="inferred from homology"/>
<sequence>MPVSCCGPSRRTVLGALGLAALLPATGFAGVGRAQPTPGPVLATDLEVVTVTDTVAVLTWTSRAPGSAIPVPTDGELLLGPADSSRPLRPVWASAGPTPFHYAQIDGLEPGRAYRFEARSAGVRATPALSVATGAPGTPEATATFTTAVPPPGRLLRTLALANDAHYGETVSGLVAGGLPPGTRQEPGLPPYPEIMFDAVLGDLRRPDRGADLLLLAGDLTAEATPAQVRAVRDRLDHWGIDGQDYLAVRGNHDRPHPGAEYADCPAVPGATDHHDCWSEVFGPRQQVVEHELGGLRILGLDTSALDGAGGVLDTAQFDRVTELLRAEPDRPTVVFGHHPVTVEAGLTNTAGPGFVLDRDTALRLQRLYEHAPGVFLQHSGHTHRTRRTRPDTACAVEFLEVGAIKEYPGGYSLLRIYEGGYTVNFYKTRTPESRRWSTLTRAEYFGLLPEYTLGTFADRNHVVLRDFSGLT</sequence>
<accession>A0ABW7W1G6</accession>
<keyword evidence="7" id="KW-0687">Ribonucleoprotein</keyword>
<dbReference type="GO" id="GO:0005840">
    <property type="term" value="C:ribosome"/>
    <property type="evidence" value="ECO:0007669"/>
    <property type="project" value="UniProtKB-KW"/>
</dbReference>
<evidence type="ECO:0000256" key="5">
    <source>
        <dbReference type="SAM" id="SignalP"/>
    </source>
</evidence>
<dbReference type="Proteomes" id="UP001611494">
    <property type="component" value="Unassembled WGS sequence"/>
</dbReference>
<dbReference type="InterPro" id="IPR006311">
    <property type="entry name" value="TAT_signal"/>
</dbReference>
<dbReference type="PANTHER" id="PTHR42988:SF2">
    <property type="entry name" value="CYCLIC NUCLEOTIDE PHOSPHODIESTERASE CBUA0032-RELATED"/>
    <property type="match status" value="1"/>
</dbReference>
<dbReference type="InterPro" id="IPR050884">
    <property type="entry name" value="CNP_phosphodiesterase-III"/>
</dbReference>
<dbReference type="PROSITE" id="PS50853">
    <property type="entry name" value="FN3"/>
    <property type="match status" value="1"/>
</dbReference>
<keyword evidence="8" id="KW-1185">Reference proteome</keyword>
<dbReference type="InterPro" id="IPR004843">
    <property type="entry name" value="Calcineurin-like_PHP"/>
</dbReference>
<reference evidence="7 8" key="1">
    <citation type="submission" date="2024-10" db="EMBL/GenBank/DDBJ databases">
        <title>The Natural Products Discovery Center: Release of the First 8490 Sequenced Strains for Exploring Actinobacteria Biosynthetic Diversity.</title>
        <authorList>
            <person name="Kalkreuter E."/>
            <person name="Kautsar S.A."/>
            <person name="Yang D."/>
            <person name="Bader C.D."/>
            <person name="Teijaro C.N."/>
            <person name="Fluegel L."/>
            <person name="Davis C.M."/>
            <person name="Simpson J.R."/>
            <person name="Lauterbach L."/>
            <person name="Steele A.D."/>
            <person name="Gui C."/>
            <person name="Meng S."/>
            <person name="Li G."/>
            <person name="Viehrig K."/>
            <person name="Ye F."/>
            <person name="Su P."/>
            <person name="Kiefer A.F."/>
            <person name="Nichols A."/>
            <person name="Cepeda A.J."/>
            <person name="Yan W."/>
            <person name="Fan B."/>
            <person name="Jiang Y."/>
            <person name="Adhikari A."/>
            <person name="Zheng C.-J."/>
            <person name="Schuster L."/>
            <person name="Cowan T.M."/>
            <person name="Smanski M.J."/>
            <person name="Chevrette M.G."/>
            <person name="De Carvalho L.P.S."/>
            <person name="Shen B."/>
        </authorList>
    </citation>
    <scope>NUCLEOTIDE SEQUENCE [LARGE SCALE GENOMIC DNA]</scope>
    <source>
        <strain evidence="7 8">NPDC019377</strain>
    </source>
</reference>
<feature type="signal peptide" evidence="5">
    <location>
        <begin position="1"/>
        <end position="29"/>
    </location>
</feature>
<keyword evidence="3" id="KW-0408">Iron</keyword>